<proteinExistence type="predicted"/>
<dbReference type="Gene3D" id="2.10.70.10">
    <property type="entry name" value="Complement Module, domain 1"/>
    <property type="match status" value="8"/>
</dbReference>
<feature type="domain" description="Sushi" evidence="7">
    <location>
        <begin position="137"/>
        <end position="205"/>
    </location>
</feature>
<comment type="caution">
    <text evidence="5">Lacks conserved residue(s) required for the propagation of feature annotation.</text>
</comment>
<evidence type="ECO:0000256" key="5">
    <source>
        <dbReference type="PROSITE-ProRule" id="PRU00302"/>
    </source>
</evidence>
<dbReference type="CDD" id="cd00033">
    <property type="entry name" value="CCP"/>
    <property type="match status" value="5"/>
</dbReference>
<feature type="disulfide bond" evidence="5">
    <location>
        <begin position="763"/>
        <end position="790"/>
    </location>
</feature>
<evidence type="ECO:0000256" key="3">
    <source>
        <dbReference type="ARBA" id="ARBA00023157"/>
    </source>
</evidence>
<feature type="domain" description="Sushi" evidence="7">
    <location>
        <begin position="206"/>
        <end position="263"/>
    </location>
</feature>
<evidence type="ECO:0000259" key="7">
    <source>
        <dbReference type="PROSITE" id="PS50923"/>
    </source>
</evidence>
<dbReference type="PANTHER" id="PTHR19325">
    <property type="entry name" value="COMPLEMENT COMPONENT-RELATED SUSHI DOMAIN-CONTAINING"/>
    <property type="match status" value="1"/>
</dbReference>
<sequence length="931" mass="105378">MTQLKLNAAYFMIIIYVLFFHGSNTAETTCEKDSEKLKSQERGCGNPCAIVQCRNPRAKCVCDGPCGYVCVTPDLRCSSALNKPKQGKVDLPKESQFQSIAEYTCDKGFELIGLKQRMCQSNGKWSGNEPFCTPKGVRCSEPEFELDNAYIVFSTRKDEYYLGDEVKFTCDLGYVNSKKDILISKCEKKDENTADWTPIQINCKPVSCRQPEDIYNGYIEGNKFSLGSEVKYHCNEGYYLVGFATRVCLAEKVWSSSPPTCEIVQCLEPPQIANGAIQYEDDHLNYLSLIYYKCNPGFILDGPSDRQCGELGEFTGEQPECIEIDCGQPEKPENGTISYLEGTKWTQKVHYLCDPHTTTHGSIVAECKFEYQVAFWNPQPPLCILHCKVPGGIMYFERDNKKIKPGEYILHKEIVKMNCESGYEVENSASNSAITSTCVNGKWSDQIQCTPARCFKNTLNERYLKDQRWSTNRIPSIVNSGDTLTLTCDSSYPEVDKNGFLKCAFGKWQLPEPDIKCRKKSCDVTHVNFSNVVIFYKEKQIDADKLDKIGHGEHFRLSCTKDNYELYSNGELGTHRYSKVDCNEGFLSKNIFECREILRCKCSELKQKLLAKGLEPNYCYNDMDNGKSISISCLENYADANRQIVKCQNTHWQIDSNARCKKKCECRSLNLPKSLKLKKWCYDSVKSGTSLEITCAINFTAIAGNEEISCNEGEWLIDAFCLASCKIPNIPQSIISTNIKTTTKKTLTSANNIVHSDRIKISCQLGYYLSSSNDILQCIDGQYDKEIPACLREAIIEDSTEIMEIEPTAYIDQTDTVYKNKCTYEPPKDKNLLAFCSGKQLSDTHPTSINLNEVVTFRCYNIESFILVGNKSIKCQFLKWKGTIPTCQALKLRSIENAPVITYHVEKDIGFVNNDGTLVIPQDSKLTLRCW</sequence>
<evidence type="ECO:0000313" key="8">
    <source>
        <dbReference type="EnsemblMetazoa" id="SMAR005456-PA"/>
    </source>
</evidence>
<dbReference type="eggNOG" id="KOG4297">
    <property type="taxonomic scope" value="Eukaryota"/>
</dbReference>
<keyword evidence="3 5" id="KW-1015">Disulfide bond</keyword>
<accession>T1IW92</accession>
<dbReference type="PhylomeDB" id="T1IW92"/>
<dbReference type="InterPro" id="IPR050350">
    <property type="entry name" value="Compl-Cell_Adhes-Reg"/>
</dbReference>
<dbReference type="InterPro" id="IPR000436">
    <property type="entry name" value="Sushi_SCR_CCP_dom"/>
</dbReference>
<organism evidence="8 9">
    <name type="scientific">Strigamia maritima</name>
    <name type="common">European centipede</name>
    <name type="synonym">Geophilus maritimus</name>
    <dbReference type="NCBI Taxonomy" id="126957"/>
    <lineage>
        <taxon>Eukaryota</taxon>
        <taxon>Metazoa</taxon>
        <taxon>Ecdysozoa</taxon>
        <taxon>Arthropoda</taxon>
        <taxon>Myriapoda</taxon>
        <taxon>Chilopoda</taxon>
        <taxon>Pleurostigmophora</taxon>
        <taxon>Geophilomorpha</taxon>
        <taxon>Linotaeniidae</taxon>
        <taxon>Strigamia</taxon>
    </lineage>
</organism>
<dbReference type="STRING" id="126957.T1IW92"/>
<keyword evidence="1 5" id="KW-0768">Sushi</keyword>
<feature type="domain" description="Sushi" evidence="7">
    <location>
        <begin position="324"/>
        <end position="385"/>
    </location>
</feature>
<feature type="chain" id="PRO_5004579605" description="Sushi domain-containing protein" evidence="6">
    <location>
        <begin position="26"/>
        <end position="931"/>
    </location>
</feature>
<reference evidence="8" key="2">
    <citation type="submission" date="2015-02" db="UniProtKB">
        <authorList>
            <consortium name="EnsemblMetazoa"/>
        </authorList>
    </citation>
    <scope>IDENTIFICATION</scope>
</reference>
<feature type="disulfide bond" evidence="5">
    <location>
        <begin position="234"/>
        <end position="261"/>
    </location>
</feature>
<evidence type="ECO:0000313" key="9">
    <source>
        <dbReference type="Proteomes" id="UP000014500"/>
    </source>
</evidence>
<dbReference type="SMART" id="SM00032">
    <property type="entry name" value="CCP"/>
    <property type="match status" value="10"/>
</dbReference>
<evidence type="ECO:0000256" key="4">
    <source>
        <dbReference type="ARBA" id="ARBA00023180"/>
    </source>
</evidence>
<dbReference type="EMBL" id="JH431612">
    <property type="status" value="NOT_ANNOTATED_CDS"/>
    <property type="molecule type" value="Genomic_DNA"/>
</dbReference>
<dbReference type="OMA" id="SCDSNKW"/>
<evidence type="ECO:0000256" key="1">
    <source>
        <dbReference type="ARBA" id="ARBA00022659"/>
    </source>
</evidence>
<dbReference type="HOGENOM" id="CLU_006847_0_0_1"/>
<feature type="domain" description="Sushi" evidence="7">
    <location>
        <begin position="820"/>
        <end position="889"/>
    </location>
</feature>
<keyword evidence="4" id="KW-0325">Glycoprotein</keyword>
<name>T1IW92_STRMM</name>
<protein>
    <recommendedName>
        <fullName evidence="7">Sushi domain-containing protein</fullName>
    </recommendedName>
</protein>
<keyword evidence="2" id="KW-0677">Repeat</keyword>
<feature type="domain" description="Sushi" evidence="7">
    <location>
        <begin position="723"/>
        <end position="792"/>
    </location>
</feature>
<feature type="disulfide bond" evidence="5">
    <location>
        <begin position="105"/>
        <end position="132"/>
    </location>
</feature>
<keyword evidence="9" id="KW-1185">Reference proteome</keyword>
<dbReference type="InterPro" id="IPR035976">
    <property type="entry name" value="Sushi/SCR/CCP_sf"/>
</dbReference>
<reference evidence="9" key="1">
    <citation type="submission" date="2011-05" db="EMBL/GenBank/DDBJ databases">
        <authorList>
            <person name="Richards S.R."/>
            <person name="Qu J."/>
            <person name="Jiang H."/>
            <person name="Jhangiani S.N."/>
            <person name="Agravi P."/>
            <person name="Goodspeed R."/>
            <person name="Gross S."/>
            <person name="Mandapat C."/>
            <person name="Jackson L."/>
            <person name="Mathew T."/>
            <person name="Pu L."/>
            <person name="Thornton R."/>
            <person name="Saada N."/>
            <person name="Wilczek-Boney K.B."/>
            <person name="Lee S."/>
            <person name="Kovar C."/>
            <person name="Wu Y."/>
            <person name="Scherer S.E."/>
            <person name="Worley K.C."/>
            <person name="Muzny D.M."/>
            <person name="Gibbs R."/>
        </authorList>
    </citation>
    <scope>NUCLEOTIDE SEQUENCE</scope>
    <source>
        <strain evidence="9">Brora</strain>
    </source>
</reference>
<keyword evidence="6" id="KW-0732">Signal</keyword>
<dbReference type="SUPFAM" id="SSF57535">
    <property type="entry name" value="Complement control module/SCR domain"/>
    <property type="match status" value="7"/>
</dbReference>
<dbReference type="PROSITE" id="PS50923">
    <property type="entry name" value="SUSHI"/>
    <property type="match status" value="7"/>
</dbReference>
<feature type="domain" description="Sushi" evidence="7">
    <location>
        <begin position="264"/>
        <end position="323"/>
    </location>
</feature>
<dbReference type="Pfam" id="PF00084">
    <property type="entry name" value="Sushi"/>
    <property type="match status" value="6"/>
</dbReference>
<evidence type="ECO:0000256" key="2">
    <source>
        <dbReference type="ARBA" id="ARBA00022737"/>
    </source>
</evidence>
<feature type="disulfide bond" evidence="5">
    <location>
        <begin position="294"/>
        <end position="321"/>
    </location>
</feature>
<evidence type="ECO:0000256" key="6">
    <source>
        <dbReference type="SAM" id="SignalP"/>
    </source>
</evidence>
<feature type="signal peptide" evidence="6">
    <location>
        <begin position="1"/>
        <end position="25"/>
    </location>
</feature>
<dbReference type="EnsemblMetazoa" id="SMAR005456-RA">
    <property type="protein sequence ID" value="SMAR005456-PA"/>
    <property type="gene ID" value="SMAR005456"/>
</dbReference>
<dbReference type="Proteomes" id="UP000014500">
    <property type="component" value="Unassembled WGS sequence"/>
</dbReference>
<dbReference type="AlphaFoldDB" id="T1IW92"/>
<dbReference type="PANTHER" id="PTHR19325:SF555">
    <property type="entry name" value="HIG-ANCHORING SCAFFOLD PROTEIN, ISOFORM G"/>
    <property type="match status" value="1"/>
</dbReference>
<feature type="domain" description="Sushi" evidence="7">
    <location>
        <begin position="68"/>
        <end position="134"/>
    </location>
</feature>